<reference evidence="3" key="1">
    <citation type="submission" date="2020-01" db="EMBL/GenBank/DDBJ databases">
        <authorList>
            <person name="Mishra B."/>
        </authorList>
    </citation>
    <scope>NUCLEOTIDE SEQUENCE [LARGE SCALE GENOMIC DNA]</scope>
</reference>
<dbReference type="Proteomes" id="UP000467841">
    <property type="component" value="Unassembled WGS sequence"/>
</dbReference>
<feature type="region of interest" description="Disordered" evidence="1">
    <location>
        <begin position="1"/>
        <end position="36"/>
    </location>
</feature>
<dbReference type="GO" id="GO:0005829">
    <property type="term" value="C:cytosol"/>
    <property type="evidence" value="ECO:0007669"/>
    <property type="project" value="TreeGrafter"/>
</dbReference>
<keyword evidence="4" id="KW-1185">Reference proteome</keyword>
<dbReference type="InterPro" id="IPR033979">
    <property type="entry name" value="MINDY_domain"/>
</dbReference>
<dbReference type="AlphaFoldDB" id="A0A6D2L5Q3"/>
<proteinExistence type="predicted"/>
<dbReference type="GO" id="GO:0004843">
    <property type="term" value="F:cysteine-type deubiquitinase activity"/>
    <property type="evidence" value="ECO:0007669"/>
    <property type="project" value="InterPro"/>
</dbReference>
<evidence type="ECO:0000313" key="3">
    <source>
        <dbReference type="EMBL" id="CAA7060136.1"/>
    </source>
</evidence>
<dbReference type="GO" id="GO:0071108">
    <property type="term" value="P:protein K48-linked deubiquitination"/>
    <property type="evidence" value="ECO:0007669"/>
    <property type="project" value="TreeGrafter"/>
</dbReference>
<dbReference type="EMBL" id="CACVBM020001817">
    <property type="protein sequence ID" value="CAA7060136.1"/>
    <property type="molecule type" value="Genomic_DNA"/>
</dbReference>
<sequence>MAADSSPPTPDFPAESTQTNQKPQPQNSEKETRNDVTYKTKKIKFLGRTTHIILQNENGPCPLIAISNVLLLSNAMNLSPDITEVSQEELMILVAGTLIEHTDRNDEDYLKNQEELMSDAMNLIPCLANGLNVDIKFTRIDDFESTPEKAIFDVLKIPLYHGWIVDPKDTETAAAIGCKSYNALTTELVTLEAQTAKARRGDTEEQLQILQALRLSELEALGFDTRRDSSSGGESMSGFTDDSFVYSVDTESSCGSTPDSKISQKSRCDCDVGNKINNGEEVPVTKISGALGHDQLSEMTSGDCSKVTSSVEKTNLESTKTDSSPEIPCEPEAVTFVNPDLSVRSQDDEDGISIGSPVSEGESHLEQSSAEVKDASGLTPKQGEVIKNFLEENASQLTSTGISCLKEDLKERELCVFFRNNHFSTMLKYKDGLYLLVTDQGYLTEKDLVWEKLIGTKGESVFMTGSFKVFKSDSGESSKWDQLNAVNDTADFIFSVNSSSKEGMEIDPDLKMAVELQQQELANDIDYEVL</sequence>
<evidence type="ECO:0000256" key="1">
    <source>
        <dbReference type="SAM" id="MobiDB-lite"/>
    </source>
</evidence>
<evidence type="ECO:0000313" key="4">
    <source>
        <dbReference type="Proteomes" id="UP000467841"/>
    </source>
</evidence>
<feature type="compositionally biased region" description="Polar residues" evidence="1">
    <location>
        <begin position="297"/>
        <end position="324"/>
    </location>
</feature>
<gene>
    <name evidence="3" type="ORF">MERR_LOCUS47372</name>
</gene>
<dbReference type="PANTHER" id="PTHR18063">
    <property type="entry name" value="NF-E2 INDUCIBLE PROTEIN"/>
    <property type="match status" value="1"/>
</dbReference>
<evidence type="ECO:0000259" key="2">
    <source>
        <dbReference type="Pfam" id="PF04424"/>
    </source>
</evidence>
<dbReference type="Pfam" id="PF04424">
    <property type="entry name" value="MINDY_DUB"/>
    <property type="match status" value="1"/>
</dbReference>
<feature type="compositionally biased region" description="Polar residues" evidence="1">
    <location>
        <begin position="15"/>
        <end position="27"/>
    </location>
</feature>
<dbReference type="GO" id="GO:1990380">
    <property type="term" value="F:K48-linked deubiquitinase activity"/>
    <property type="evidence" value="ECO:0007669"/>
    <property type="project" value="InterPro"/>
</dbReference>
<dbReference type="OrthoDB" id="10261212at2759"/>
<dbReference type="GO" id="GO:0071944">
    <property type="term" value="C:cell periphery"/>
    <property type="evidence" value="ECO:0007669"/>
    <property type="project" value="TreeGrafter"/>
</dbReference>
<organism evidence="3 4">
    <name type="scientific">Microthlaspi erraticum</name>
    <dbReference type="NCBI Taxonomy" id="1685480"/>
    <lineage>
        <taxon>Eukaryota</taxon>
        <taxon>Viridiplantae</taxon>
        <taxon>Streptophyta</taxon>
        <taxon>Embryophyta</taxon>
        <taxon>Tracheophyta</taxon>
        <taxon>Spermatophyta</taxon>
        <taxon>Magnoliopsida</taxon>
        <taxon>eudicotyledons</taxon>
        <taxon>Gunneridae</taxon>
        <taxon>Pentapetalae</taxon>
        <taxon>rosids</taxon>
        <taxon>malvids</taxon>
        <taxon>Brassicales</taxon>
        <taxon>Brassicaceae</taxon>
        <taxon>Coluteocarpeae</taxon>
        <taxon>Microthlaspi</taxon>
    </lineage>
</organism>
<feature type="region of interest" description="Disordered" evidence="1">
    <location>
        <begin position="344"/>
        <end position="374"/>
    </location>
</feature>
<name>A0A6D2L5Q3_9BRAS</name>
<dbReference type="GO" id="GO:0016807">
    <property type="term" value="F:cysteine-type carboxypeptidase activity"/>
    <property type="evidence" value="ECO:0007669"/>
    <property type="project" value="TreeGrafter"/>
</dbReference>
<comment type="caution">
    <text evidence="3">The sequence shown here is derived from an EMBL/GenBank/DDBJ whole genome shotgun (WGS) entry which is preliminary data.</text>
</comment>
<dbReference type="InterPro" id="IPR007518">
    <property type="entry name" value="MINDY"/>
</dbReference>
<feature type="domain" description="MINDY deubiquitinase" evidence="2">
    <location>
        <begin position="37"/>
        <end position="467"/>
    </location>
</feature>
<dbReference type="PANTHER" id="PTHR18063:SF20">
    <property type="entry name" value="MINDY DEUBIQUITINASE DOMAIN-CONTAINING PROTEIN"/>
    <property type="match status" value="1"/>
</dbReference>
<accession>A0A6D2L5Q3</accession>
<protein>
    <recommendedName>
        <fullName evidence="2">MINDY deubiquitinase domain-containing protein</fullName>
    </recommendedName>
</protein>
<feature type="region of interest" description="Disordered" evidence="1">
    <location>
        <begin position="295"/>
        <end position="330"/>
    </location>
</feature>